<reference evidence="13" key="2">
    <citation type="journal article" date="2022" name="Microb. Genom.">
        <title>A chromosome-scale genome assembly of the tomato pathogen Cladosporium fulvum reveals a compartmentalized genome architecture and the presence of a dispensable chromosome.</title>
        <authorList>
            <person name="Zaccaron A.Z."/>
            <person name="Chen L.H."/>
            <person name="Samaras A."/>
            <person name="Stergiopoulos I."/>
        </authorList>
    </citation>
    <scope>NUCLEOTIDE SEQUENCE</scope>
    <source>
        <strain evidence="13">Race5_Kim</strain>
    </source>
</reference>
<dbReference type="InterPro" id="IPR010989">
    <property type="entry name" value="SNARE"/>
</dbReference>
<dbReference type="Proteomes" id="UP000756132">
    <property type="component" value="Chromosome 5"/>
</dbReference>
<evidence type="ECO:0000256" key="1">
    <source>
        <dbReference type="ARBA" id="ARBA00004409"/>
    </source>
</evidence>
<reference evidence="13" key="1">
    <citation type="submission" date="2021-12" db="EMBL/GenBank/DDBJ databases">
        <authorList>
            <person name="Zaccaron A."/>
            <person name="Stergiopoulos I."/>
        </authorList>
    </citation>
    <scope>NUCLEOTIDE SEQUENCE</scope>
    <source>
        <strain evidence="13">Race5_Kim</strain>
    </source>
</reference>
<dbReference type="PANTHER" id="PTHR19957:SF83">
    <property type="entry name" value="SYNTAXIN-16"/>
    <property type="match status" value="1"/>
</dbReference>
<feature type="compositionally biased region" description="Polar residues" evidence="10">
    <location>
        <begin position="231"/>
        <end position="241"/>
    </location>
</feature>
<dbReference type="EMBL" id="CP090167">
    <property type="protein sequence ID" value="UJO18334.1"/>
    <property type="molecule type" value="Genomic_DNA"/>
</dbReference>
<dbReference type="GO" id="GO:0006886">
    <property type="term" value="P:intracellular protein transport"/>
    <property type="evidence" value="ECO:0007669"/>
    <property type="project" value="InterPro"/>
</dbReference>
<keyword evidence="3" id="KW-0813">Transport</keyword>
<evidence type="ECO:0000256" key="2">
    <source>
        <dbReference type="ARBA" id="ARBA00009063"/>
    </source>
</evidence>
<sequence>MSTTVSLGAWRDRTNLFISYRQSYTHHPAKRARFTGPSHGRFTDEPTDSERAGLMSNAEGDGDAVIEMDILPPRWLDIQDEISQVLGDIAGKMRRLDQMHAKHVLPGFDDESVKAKEEREIEGLTQDITRDFTTCQKAIRRIDRLVQEQQHQNRGGVSNADATMAKNLKMSLASRIGDVSTSFRKKQSAYMKKLRQLGGMGTSSPFDRSGTPMAQNPYNDPAMMDSEADRSSAQSTLLQTAQVRKRTGVQDAAIEQREREIEKIAQGIIDLSNLFQEIQTMVIDQGTVLDRIDYNVDRTAEHVKEADKELKVATGYQKRSTKRKIILLLVLIVVGMFILLLVKPRSQSGGQPAPAPPPPVEPPVPNDPGAGLPPRLSQGENVPDAAGLFGNEERHLEWKQRRRRPSSSR</sequence>
<keyword evidence="5" id="KW-0653">Protein transport</keyword>
<evidence type="ECO:0000313" key="14">
    <source>
        <dbReference type="Proteomes" id="UP000756132"/>
    </source>
</evidence>
<dbReference type="PANTHER" id="PTHR19957">
    <property type="entry name" value="SYNTAXIN"/>
    <property type="match status" value="1"/>
</dbReference>
<organism evidence="13 14">
    <name type="scientific">Passalora fulva</name>
    <name type="common">Tomato leaf mold</name>
    <name type="synonym">Cladosporium fulvum</name>
    <dbReference type="NCBI Taxonomy" id="5499"/>
    <lineage>
        <taxon>Eukaryota</taxon>
        <taxon>Fungi</taxon>
        <taxon>Dikarya</taxon>
        <taxon>Ascomycota</taxon>
        <taxon>Pezizomycotina</taxon>
        <taxon>Dothideomycetes</taxon>
        <taxon>Dothideomycetidae</taxon>
        <taxon>Mycosphaerellales</taxon>
        <taxon>Mycosphaerellaceae</taxon>
        <taxon>Fulvia</taxon>
    </lineage>
</organism>
<evidence type="ECO:0000256" key="11">
    <source>
        <dbReference type="SAM" id="Phobius"/>
    </source>
</evidence>
<feature type="compositionally biased region" description="Polar residues" evidence="10">
    <location>
        <begin position="202"/>
        <end position="218"/>
    </location>
</feature>
<keyword evidence="14" id="KW-1185">Reference proteome</keyword>
<evidence type="ECO:0000256" key="8">
    <source>
        <dbReference type="ARBA" id="ARBA00023054"/>
    </source>
</evidence>
<dbReference type="GeneID" id="71985281"/>
<gene>
    <name evidence="13" type="ORF">CLAFUR5_05403</name>
</gene>
<dbReference type="Pfam" id="PF05739">
    <property type="entry name" value="SNARE"/>
    <property type="match status" value="1"/>
</dbReference>
<feature type="compositionally biased region" description="Pro residues" evidence="10">
    <location>
        <begin position="353"/>
        <end position="366"/>
    </location>
</feature>
<dbReference type="InterPro" id="IPR006012">
    <property type="entry name" value="Syntaxin/epimorphin_CS"/>
</dbReference>
<comment type="similarity">
    <text evidence="2">Belongs to the syntaxin family.</text>
</comment>
<name>A0A9Q8LIX4_PASFU</name>
<evidence type="ECO:0000256" key="6">
    <source>
        <dbReference type="ARBA" id="ARBA00022989"/>
    </source>
</evidence>
<evidence type="ECO:0000256" key="10">
    <source>
        <dbReference type="SAM" id="MobiDB-lite"/>
    </source>
</evidence>
<feature type="region of interest" description="Disordered" evidence="10">
    <location>
        <begin position="200"/>
        <end position="241"/>
    </location>
</feature>
<keyword evidence="7" id="KW-0333">Golgi apparatus</keyword>
<feature type="region of interest" description="Disordered" evidence="10">
    <location>
        <begin position="346"/>
        <end position="409"/>
    </location>
</feature>
<dbReference type="GO" id="GO:0048278">
    <property type="term" value="P:vesicle docking"/>
    <property type="evidence" value="ECO:0007669"/>
    <property type="project" value="TreeGrafter"/>
</dbReference>
<dbReference type="CDD" id="cd15845">
    <property type="entry name" value="SNARE_syntaxin16"/>
    <property type="match status" value="1"/>
</dbReference>
<dbReference type="AlphaFoldDB" id="A0A9Q8LIX4"/>
<evidence type="ECO:0000256" key="4">
    <source>
        <dbReference type="ARBA" id="ARBA00022692"/>
    </source>
</evidence>
<dbReference type="PROSITE" id="PS50192">
    <property type="entry name" value="T_SNARE"/>
    <property type="match status" value="1"/>
</dbReference>
<dbReference type="OrthoDB" id="10251371at2759"/>
<dbReference type="PROSITE" id="PS00914">
    <property type="entry name" value="SYNTAXIN"/>
    <property type="match status" value="1"/>
</dbReference>
<dbReference type="RefSeq" id="XP_047762700.1">
    <property type="nucleotide sequence ID" value="XM_047904551.1"/>
</dbReference>
<protein>
    <submittedName>
        <fullName evidence="13">t-SNARE affecting a late Golgi compartment protein 2</fullName>
    </submittedName>
</protein>
<evidence type="ECO:0000256" key="5">
    <source>
        <dbReference type="ARBA" id="ARBA00022927"/>
    </source>
</evidence>
<accession>A0A9Q8LIX4</accession>
<feature type="domain" description="T-SNARE coiled-coil homology" evidence="12">
    <location>
        <begin position="251"/>
        <end position="313"/>
    </location>
</feature>
<dbReference type="GO" id="GO:0000139">
    <property type="term" value="C:Golgi membrane"/>
    <property type="evidence" value="ECO:0007669"/>
    <property type="project" value="UniProtKB-SubCell"/>
</dbReference>
<dbReference type="FunFam" id="1.20.58.70:FF:000021">
    <property type="entry name" value="SNARE complex subunit (Tlg2)"/>
    <property type="match status" value="1"/>
</dbReference>
<evidence type="ECO:0000313" key="13">
    <source>
        <dbReference type="EMBL" id="UJO18334.1"/>
    </source>
</evidence>
<evidence type="ECO:0000256" key="3">
    <source>
        <dbReference type="ARBA" id="ARBA00022448"/>
    </source>
</evidence>
<dbReference type="SMART" id="SM00397">
    <property type="entry name" value="t_SNARE"/>
    <property type="match status" value="1"/>
</dbReference>
<dbReference type="GO" id="GO:0006906">
    <property type="term" value="P:vesicle fusion"/>
    <property type="evidence" value="ECO:0007669"/>
    <property type="project" value="TreeGrafter"/>
</dbReference>
<dbReference type="OMA" id="NRKMCII"/>
<evidence type="ECO:0000259" key="12">
    <source>
        <dbReference type="PROSITE" id="PS50192"/>
    </source>
</evidence>
<feature type="compositionally biased region" description="Basic residues" evidence="10">
    <location>
        <begin position="400"/>
        <end position="409"/>
    </location>
</feature>
<dbReference type="InterPro" id="IPR045242">
    <property type="entry name" value="Syntaxin"/>
</dbReference>
<keyword evidence="4 11" id="KW-0812">Transmembrane</keyword>
<feature type="region of interest" description="Disordered" evidence="10">
    <location>
        <begin position="30"/>
        <end position="49"/>
    </location>
</feature>
<keyword evidence="6 11" id="KW-1133">Transmembrane helix</keyword>
<dbReference type="GO" id="GO:0005484">
    <property type="term" value="F:SNAP receptor activity"/>
    <property type="evidence" value="ECO:0007669"/>
    <property type="project" value="InterPro"/>
</dbReference>
<keyword evidence="8" id="KW-0175">Coiled coil</keyword>
<dbReference type="KEGG" id="ffu:CLAFUR5_05403"/>
<dbReference type="InterPro" id="IPR000727">
    <property type="entry name" value="T_SNARE_dom"/>
</dbReference>
<feature type="transmembrane region" description="Helical" evidence="11">
    <location>
        <begin position="325"/>
        <end position="342"/>
    </location>
</feature>
<dbReference type="Gene3D" id="1.20.58.70">
    <property type="match status" value="1"/>
</dbReference>
<keyword evidence="9 11" id="KW-0472">Membrane</keyword>
<proteinExistence type="inferred from homology"/>
<evidence type="ECO:0000256" key="7">
    <source>
        <dbReference type="ARBA" id="ARBA00023034"/>
    </source>
</evidence>
<dbReference type="GO" id="GO:0000149">
    <property type="term" value="F:SNARE binding"/>
    <property type="evidence" value="ECO:0007669"/>
    <property type="project" value="TreeGrafter"/>
</dbReference>
<dbReference type="SUPFAM" id="SSF47661">
    <property type="entry name" value="t-snare proteins"/>
    <property type="match status" value="1"/>
</dbReference>
<comment type="subcellular location">
    <subcellularLocation>
        <location evidence="1">Golgi apparatus membrane</location>
        <topology evidence="1">Single-pass type IV membrane protein</topology>
    </subcellularLocation>
</comment>
<evidence type="ECO:0000256" key="9">
    <source>
        <dbReference type="ARBA" id="ARBA00023136"/>
    </source>
</evidence>
<dbReference type="GO" id="GO:0031201">
    <property type="term" value="C:SNARE complex"/>
    <property type="evidence" value="ECO:0007669"/>
    <property type="project" value="TreeGrafter"/>
</dbReference>